<dbReference type="AlphaFoldDB" id="G5J7K9"/>
<evidence type="ECO:0000313" key="1">
    <source>
        <dbReference type="EMBL" id="EHJ11821.1"/>
    </source>
</evidence>
<name>G5J7K9_CROWT</name>
<evidence type="ECO:0000313" key="2">
    <source>
        <dbReference type="Proteomes" id="UP000003477"/>
    </source>
</evidence>
<organism evidence="1 2">
    <name type="scientific">Crocosphaera watsonii WH 0003</name>
    <dbReference type="NCBI Taxonomy" id="423471"/>
    <lineage>
        <taxon>Bacteria</taxon>
        <taxon>Bacillati</taxon>
        <taxon>Cyanobacteriota</taxon>
        <taxon>Cyanophyceae</taxon>
        <taxon>Oscillatoriophycideae</taxon>
        <taxon>Chroococcales</taxon>
        <taxon>Aphanothecaceae</taxon>
        <taxon>Crocosphaera</taxon>
    </lineage>
</organism>
<gene>
    <name evidence="1" type="ORF">CWATWH0003_3446</name>
</gene>
<sequence length="739" mass="86688">MSKVQDLENRKILIMNDNQYEKIYQDLGFEPVNDITNLTMGRTVASIIESYIYSKGITKDLFKTIGKKSNADWLKDSNTTSKYLMKVDGGRCFNNRPLEITDSCEPNTFRFIDVDFSGAYSVPQTKIPYPIGNPIILDYPLSELKSSQPNYMTLREFLKQFRDELVPGLWVARVSLKEGYKLKHRQDIFMSWFPGNIKKYKSDTDNQSDSDNYNIDDMGYSKILTNEINLAILNHDLLEWIENVASRNQRKELMDNLLIVTAIIYPKIFQVDTVEELKEKYKDYEGNNSCEIIFDKGKVRKINELVEPYYWLGLPYGDDFINKMKELRSQYDKGTSLNSLYKLNINTAYGDIVSRFFNIGNVVLGNNITAMTRTAMWCLEKCFYGYQSITDGCIINLDTLPCEMPGNRLTGENTVTPHRYYSKQINWVKDKVSVSEMLNNKDGKIETWLKETLISTFPNISCLEYYDIEIKSIADKVIFHGNANYSMDNVIHVKEVKKRGETIEDYYGGDFVGYHHGGAYNDMEDIDTELTQPKKEIKYDDPVYKMRSYKREVEEYDWDNYDDYDIELFKKDKKINLHKLFLNNLANNPNQVKRLEPMTLFKILKPKEVKRRQKSIGQTNRTIGEQIDVPRLPLEISINQFPYKYRKQYEQFKKEHEKLKEDYGQGFEMYFINNDGTLNYELAIRTIDKAISKDAMSFKKWIEKIPKLSTEKSQHPHLDQKRELEANLDFSYTWDDDDI</sequence>
<comment type="caution">
    <text evidence="1">The sequence shown here is derived from an EMBL/GenBank/DDBJ whole genome shotgun (WGS) entry which is preliminary data.</text>
</comment>
<accession>G5J7K9</accession>
<dbReference type="Proteomes" id="UP000003477">
    <property type="component" value="Unassembled WGS sequence"/>
</dbReference>
<dbReference type="PATRIC" id="fig|423471.3.peg.3232"/>
<proteinExistence type="predicted"/>
<dbReference type="EMBL" id="AESD01000515">
    <property type="protein sequence ID" value="EHJ11821.1"/>
    <property type="molecule type" value="Genomic_DNA"/>
</dbReference>
<protein>
    <recommendedName>
        <fullName evidence="3">DNA-directed DNA polymerase</fullName>
    </recommendedName>
</protein>
<evidence type="ECO:0008006" key="3">
    <source>
        <dbReference type="Google" id="ProtNLM"/>
    </source>
</evidence>
<reference evidence="1 2" key="1">
    <citation type="journal article" date="2011" name="Front. Microbiol.">
        <title>Two Strains of Crocosphaera watsonii with Highly Conserved Genomes are Distinguished by Strain-Specific Features.</title>
        <authorList>
            <person name="Bench S.R."/>
            <person name="Ilikchyan I.N."/>
            <person name="Tripp H.J."/>
            <person name="Zehr J.P."/>
        </authorList>
    </citation>
    <scope>NUCLEOTIDE SEQUENCE [LARGE SCALE GENOMIC DNA]</scope>
    <source>
        <strain evidence="1 2">WH 0003</strain>
    </source>
</reference>